<proteinExistence type="predicted"/>
<dbReference type="Proteomes" id="UP000593578">
    <property type="component" value="Unassembled WGS sequence"/>
</dbReference>
<feature type="region of interest" description="Disordered" evidence="1">
    <location>
        <begin position="1"/>
        <end position="31"/>
    </location>
</feature>
<feature type="compositionally biased region" description="Low complexity" evidence="1">
    <location>
        <begin position="58"/>
        <end position="67"/>
    </location>
</feature>
<evidence type="ECO:0000313" key="2">
    <source>
        <dbReference type="EMBL" id="KJB70986.1"/>
    </source>
</evidence>
<dbReference type="EMBL" id="CM001750">
    <property type="protein sequence ID" value="KJB70986.1"/>
    <property type="molecule type" value="Genomic_DNA"/>
</dbReference>
<sequence length="122" mass="13618">MENKTRGTPKQMKTSNLCMPRWKGNNKNKRVSPMNLLDRFREAVFRLIMLSALTKAAATHPHTTPAASGAPRRYYQPADTHHSEAVADCIEFIKKKSSREENRVSGASSCTSEVVMAVPVMI</sequence>
<dbReference type="OMA" id="EPHHSEA"/>
<reference evidence="3 5" key="2">
    <citation type="journal article" date="2019" name="Genome Biol. Evol.">
        <title>Insights into the evolution of the New World diploid cottons (Gossypium, subgenus Houzingenia) based on genome sequencing.</title>
        <authorList>
            <person name="Grover C.E."/>
            <person name="Arick M.A. 2nd"/>
            <person name="Thrash A."/>
            <person name="Conover J.L."/>
            <person name="Sanders W.S."/>
            <person name="Peterson D.G."/>
            <person name="Frelichowski J.E."/>
            <person name="Scheffler J.A."/>
            <person name="Scheffler B.E."/>
            <person name="Wendel J.F."/>
        </authorList>
    </citation>
    <scope>NUCLEOTIDE SEQUENCE [LARGE SCALE GENOMIC DNA]</scope>
    <source>
        <strain evidence="3">8</strain>
        <tissue evidence="3">Leaf</tissue>
    </source>
</reference>
<evidence type="ECO:0000313" key="4">
    <source>
        <dbReference type="Proteomes" id="UP000032304"/>
    </source>
</evidence>
<dbReference type="PANTHER" id="PTHR35111:SF1">
    <property type="entry name" value="OS04G0115900 PROTEIN"/>
    <property type="match status" value="1"/>
</dbReference>
<evidence type="ECO:0000313" key="3">
    <source>
        <dbReference type="EMBL" id="MBA0599465.1"/>
    </source>
</evidence>
<protein>
    <submittedName>
        <fullName evidence="2">Uncharacterized protein</fullName>
    </submittedName>
</protein>
<dbReference type="eggNOG" id="ENOG502S7EA">
    <property type="taxonomic scope" value="Eukaryota"/>
</dbReference>
<feature type="region of interest" description="Disordered" evidence="1">
    <location>
        <begin position="58"/>
        <end position="78"/>
    </location>
</feature>
<feature type="compositionally biased region" description="Polar residues" evidence="1">
    <location>
        <begin position="1"/>
        <end position="17"/>
    </location>
</feature>
<reference evidence="2 4" key="1">
    <citation type="journal article" date="2012" name="Nature">
        <title>Repeated polyploidization of Gossypium genomes and the evolution of spinnable cotton fibres.</title>
        <authorList>
            <person name="Paterson A.H."/>
            <person name="Wendel J.F."/>
            <person name="Gundlach H."/>
            <person name="Guo H."/>
            <person name="Jenkins J."/>
            <person name="Jin D."/>
            <person name="Llewellyn D."/>
            <person name="Showmaker K.C."/>
            <person name="Shu S."/>
            <person name="Udall J."/>
            <person name="Yoo M.J."/>
            <person name="Byers R."/>
            <person name="Chen W."/>
            <person name="Doron-Faigenboim A."/>
            <person name="Duke M.V."/>
            <person name="Gong L."/>
            <person name="Grimwood J."/>
            <person name="Grover C."/>
            <person name="Grupp K."/>
            <person name="Hu G."/>
            <person name="Lee T.H."/>
            <person name="Li J."/>
            <person name="Lin L."/>
            <person name="Liu T."/>
            <person name="Marler B.S."/>
            <person name="Page J.T."/>
            <person name="Roberts A.W."/>
            <person name="Romanel E."/>
            <person name="Sanders W.S."/>
            <person name="Szadkowski E."/>
            <person name="Tan X."/>
            <person name="Tang H."/>
            <person name="Xu C."/>
            <person name="Wang J."/>
            <person name="Wang Z."/>
            <person name="Zhang D."/>
            <person name="Zhang L."/>
            <person name="Ashrafi H."/>
            <person name="Bedon F."/>
            <person name="Bowers J.E."/>
            <person name="Brubaker C.L."/>
            <person name="Chee P.W."/>
            <person name="Das S."/>
            <person name="Gingle A.R."/>
            <person name="Haigler C.H."/>
            <person name="Harker D."/>
            <person name="Hoffmann L.V."/>
            <person name="Hovav R."/>
            <person name="Jones D.C."/>
            <person name="Lemke C."/>
            <person name="Mansoor S."/>
            <person name="ur Rahman M."/>
            <person name="Rainville L.N."/>
            <person name="Rambani A."/>
            <person name="Reddy U.K."/>
            <person name="Rong J.K."/>
            <person name="Saranga Y."/>
            <person name="Scheffler B.E."/>
            <person name="Scheffler J.A."/>
            <person name="Stelly D.M."/>
            <person name="Triplett B.A."/>
            <person name="Van Deynze A."/>
            <person name="Vaslin M.F."/>
            <person name="Waghmare V.N."/>
            <person name="Walford S.A."/>
            <person name="Wright R.J."/>
            <person name="Zaki E.A."/>
            <person name="Zhang T."/>
            <person name="Dennis E.S."/>
            <person name="Mayer K.F."/>
            <person name="Peterson D.G."/>
            <person name="Rokhsar D.S."/>
            <person name="Wang X."/>
            <person name="Schmutz J."/>
        </authorList>
    </citation>
    <scope>NUCLEOTIDE SEQUENCE [LARGE SCALE GENOMIC DNA]</scope>
</reference>
<dbReference type="PANTHER" id="PTHR35111">
    <property type="entry name" value="F10A5.9-RELATED"/>
    <property type="match status" value="1"/>
</dbReference>
<evidence type="ECO:0000313" key="5">
    <source>
        <dbReference type="Proteomes" id="UP000593578"/>
    </source>
</evidence>
<dbReference type="Proteomes" id="UP000032304">
    <property type="component" value="Chromosome 11"/>
</dbReference>
<accession>A0A0D2URV6</accession>
<dbReference type="AlphaFoldDB" id="A0A0D2URV6"/>
<name>A0A0D2URV6_GOSRA</name>
<reference evidence="3" key="3">
    <citation type="submission" date="2020-04" db="EMBL/GenBank/DDBJ databases">
        <authorList>
            <person name="Grover C.E."/>
            <person name="Arick M.A. II"/>
            <person name="Thrash A."/>
            <person name="Conover J.L."/>
            <person name="Sanders W.S."/>
            <person name="Peterson D.G."/>
            <person name="Scheffler J.A."/>
            <person name="Scheffler B.E."/>
            <person name="Wendel J.F."/>
        </authorList>
    </citation>
    <scope>NUCLEOTIDE SEQUENCE</scope>
    <source>
        <strain evidence="3">8</strain>
        <tissue evidence="3">Leaf</tissue>
    </source>
</reference>
<dbReference type="EMBL" id="JABEZZ010000011">
    <property type="protein sequence ID" value="MBA0599465.1"/>
    <property type="molecule type" value="Genomic_DNA"/>
</dbReference>
<organism evidence="2 4">
    <name type="scientific">Gossypium raimondii</name>
    <name type="common">Peruvian cotton</name>
    <name type="synonym">Gossypium klotzschianum subsp. raimondii</name>
    <dbReference type="NCBI Taxonomy" id="29730"/>
    <lineage>
        <taxon>Eukaryota</taxon>
        <taxon>Viridiplantae</taxon>
        <taxon>Streptophyta</taxon>
        <taxon>Embryophyta</taxon>
        <taxon>Tracheophyta</taxon>
        <taxon>Spermatophyta</taxon>
        <taxon>Magnoliopsida</taxon>
        <taxon>eudicotyledons</taxon>
        <taxon>Gunneridae</taxon>
        <taxon>Pentapetalae</taxon>
        <taxon>rosids</taxon>
        <taxon>malvids</taxon>
        <taxon>Malvales</taxon>
        <taxon>Malvaceae</taxon>
        <taxon>Malvoideae</taxon>
        <taxon>Gossypium</taxon>
    </lineage>
</organism>
<dbReference type="Gramene" id="KJB70986">
    <property type="protein sequence ID" value="KJB70986"/>
    <property type="gene ID" value="B456_011G098500"/>
</dbReference>
<gene>
    <name evidence="2" type="ORF">B456_011G098500</name>
    <name evidence="3" type="ORF">Gorai_005685</name>
</gene>
<keyword evidence="4" id="KW-1185">Reference proteome</keyword>
<evidence type="ECO:0000256" key="1">
    <source>
        <dbReference type="SAM" id="MobiDB-lite"/>
    </source>
</evidence>